<evidence type="ECO:0000256" key="4">
    <source>
        <dbReference type="RuleBase" id="RU363099"/>
    </source>
</evidence>
<dbReference type="Proteomes" id="UP001372338">
    <property type="component" value="Unassembled WGS sequence"/>
</dbReference>
<gene>
    <name evidence="5" type="ORF">RIF29_30184</name>
</gene>
<dbReference type="Gene3D" id="2.40.480.10">
    <property type="entry name" value="Allene oxide cyclase-like"/>
    <property type="match status" value="1"/>
</dbReference>
<comment type="similarity">
    <text evidence="1 4">Belongs to the plant dirigent protein family.</text>
</comment>
<comment type="function">
    <text evidence="4">Dirigent proteins impart stereoselectivity on the phenoxy radical-coupling reaction, yielding optically active lignans from two molecules of coniferyl alcohol in the biosynthesis of lignans, flavonolignans, and alkaloids and thus plays a central role in plant secondary metabolism.</text>
</comment>
<comment type="subcellular location">
    <subcellularLocation>
        <location evidence="4">Secreted</location>
        <location evidence="4">Extracellular space</location>
        <location evidence="4">Apoplast</location>
    </subcellularLocation>
</comment>
<evidence type="ECO:0000256" key="2">
    <source>
        <dbReference type="ARBA" id="ARBA00011738"/>
    </source>
</evidence>
<name>A0AAN9EI86_CROPI</name>
<dbReference type="InterPro" id="IPR004265">
    <property type="entry name" value="Dirigent"/>
</dbReference>
<comment type="caution">
    <text evidence="5">The sequence shown here is derived from an EMBL/GenBank/DDBJ whole genome shotgun (WGS) entry which is preliminary data.</text>
</comment>
<evidence type="ECO:0000313" key="6">
    <source>
        <dbReference type="Proteomes" id="UP001372338"/>
    </source>
</evidence>
<comment type="subunit">
    <text evidence="2 4">Homodimer.</text>
</comment>
<dbReference type="EMBL" id="JAYWIO010000006">
    <property type="protein sequence ID" value="KAK7256726.1"/>
    <property type="molecule type" value="Genomic_DNA"/>
</dbReference>
<reference evidence="5 6" key="1">
    <citation type="submission" date="2024-01" db="EMBL/GenBank/DDBJ databases">
        <title>The genomes of 5 underutilized Papilionoideae crops provide insights into root nodulation and disease resistanc.</title>
        <authorList>
            <person name="Yuan L."/>
        </authorList>
    </citation>
    <scope>NUCLEOTIDE SEQUENCE [LARGE SCALE GENOMIC DNA]</scope>
    <source>
        <strain evidence="5">ZHUSHIDOU_FW_LH</strain>
        <tissue evidence="5">Leaf</tissue>
    </source>
</reference>
<dbReference type="Pfam" id="PF03018">
    <property type="entry name" value="Dirigent"/>
    <property type="match status" value="1"/>
</dbReference>
<organism evidence="5 6">
    <name type="scientific">Crotalaria pallida</name>
    <name type="common">Smooth rattlebox</name>
    <name type="synonym">Crotalaria striata</name>
    <dbReference type="NCBI Taxonomy" id="3830"/>
    <lineage>
        <taxon>Eukaryota</taxon>
        <taxon>Viridiplantae</taxon>
        <taxon>Streptophyta</taxon>
        <taxon>Embryophyta</taxon>
        <taxon>Tracheophyta</taxon>
        <taxon>Spermatophyta</taxon>
        <taxon>Magnoliopsida</taxon>
        <taxon>eudicotyledons</taxon>
        <taxon>Gunneridae</taxon>
        <taxon>Pentapetalae</taxon>
        <taxon>rosids</taxon>
        <taxon>fabids</taxon>
        <taxon>Fabales</taxon>
        <taxon>Fabaceae</taxon>
        <taxon>Papilionoideae</taxon>
        <taxon>50 kb inversion clade</taxon>
        <taxon>genistoids sensu lato</taxon>
        <taxon>core genistoids</taxon>
        <taxon>Crotalarieae</taxon>
        <taxon>Crotalaria</taxon>
    </lineage>
</organism>
<dbReference type="GO" id="GO:0009699">
    <property type="term" value="P:phenylpropanoid biosynthetic process"/>
    <property type="evidence" value="ECO:0007669"/>
    <property type="project" value="UniProtKB-ARBA"/>
</dbReference>
<dbReference type="GO" id="GO:0048046">
    <property type="term" value="C:apoplast"/>
    <property type="evidence" value="ECO:0007669"/>
    <property type="project" value="UniProtKB-SubCell"/>
</dbReference>
<dbReference type="InterPro" id="IPR044859">
    <property type="entry name" value="Allene_oxi_cyc_Dirigent"/>
</dbReference>
<keyword evidence="4" id="KW-0052">Apoplast</keyword>
<sequence length="194" mass="21256">MLPRIIFCSAVSLATIAVILLTLLSPVSHKKSHNNSNSSPWLDLSMYIRQPQSPTPNSHSNSKPNSKVPLEDGGAFIYNRVLTEGPENTSKVVGKAQGFIIPVEQFEHSAFNVIYLTFDTPEHSGSLSVQAKEVEQNNNNNDGGELKVVGGTGSFAFARGLAVFTKIDRKQSEVAVPYHVKLQLEFPKHARKLT</sequence>
<dbReference type="AlphaFoldDB" id="A0AAN9EI86"/>
<evidence type="ECO:0000256" key="1">
    <source>
        <dbReference type="ARBA" id="ARBA00010746"/>
    </source>
</evidence>
<protein>
    <recommendedName>
        <fullName evidence="4">Dirigent protein</fullName>
    </recommendedName>
</protein>
<keyword evidence="6" id="KW-1185">Reference proteome</keyword>
<proteinExistence type="inferred from homology"/>
<dbReference type="PANTHER" id="PTHR21495">
    <property type="entry name" value="NUCLEOPORIN-RELATED"/>
    <property type="match status" value="1"/>
</dbReference>
<evidence type="ECO:0000313" key="5">
    <source>
        <dbReference type="EMBL" id="KAK7256726.1"/>
    </source>
</evidence>
<keyword evidence="3 4" id="KW-0964">Secreted</keyword>
<evidence type="ECO:0000256" key="3">
    <source>
        <dbReference type="ARBA" id="ARBA00022525"/>
    </source>
</evidence>
<accession>A0AAN9EI86</accession>